<feature type="transmembrane region" description="Helical" evidence="8">
    <location>
        <begin position="147"/>
        <end position="172"/>
    </location>
</feature>
<evidence type="ECO:0000256" key="2">
    <source>
        <dbReference type="ARBA" id="ARBA00008873"/>
    </source>
</evidence>
<dbReference type="EMBL" id="CP033897">
    <property type="protein sequence ID" value="AZA11288.1"/>
    <property type="molecule type" value="Genomic_DNA"/>
</dbReference>
<keyword evidence="5 8" id="KW-1133">Transmembrane helix</keyword>
<dbReference type="OrthoDB" id="9809646at2"/>
<organism evidence="11 12">
    <name type="scientific">Corynebacterium gerontici</name>
    <dbReference type="NCBI Taxonomy" id="2079234"/>
    <lineage>
        <taxon>Bacteria</taxon>
        <taxon>Bacillati</taxon>
        <taxon>Actinomycetota</taxon>
        <taxon>Actinomycetes</taxon>
        <taxon>Mycobacteriales</taxon>
        <taxon>Corynebacteriaceae</taxon>
        <taxon>Corynebacterium</taxon>
    </lineage>
</organism>
<dbReference type="PANTHER" id="PTHR11562">
    <property type="entry name" value="CATION EFFLUX PROTEIN/ ZINC TRANSPORTER"/>
    <property type="match status" value="1"/>
</dbReference>
<feature type="transmembrane region" description="Helical" evidence="8">
    <location>
        <begin position="12"/>
        <end position="40"/>
    </location>
</feature>
<dbReference type="Pfam" id="PF01545">
    <property type="entry name" value="Cation_efflux"/>
    <property type="match status" value="1"/>
</dbReference>
<keyword evidence="3" id="KW-0813">Transport</keyword>
<protein>
    <submittedName>
        <fullName evidence="11">Cadmium, cobalt and zinc/H(+)-K(+) antiporter</fullName>
    </submittedName>
</protein>
<feature type="transmembrane region" description="Helical" evidence="8">
    <location>
        <begin position="178"/>
        <end position="196"/>
    </location>
</feature>
<dbReference type="InterPro" id="IPR050681">
    <property type="entry name" value="CDF/SLC30A"/>
</dbReference>
<feature type="domain" description="Cation efflux protein transmembrane" evidence="9">
    <location>
        <begin position="15"/>
        <end position="203"/>
    </location>
</feature>
<evidence type="ECO:0000256" key="7">
    <source>
        <dbReference type="ARBA" id="ARBA00023136"/>
    </source>
</evidence>
<keyword evidence="12" id="KW-1185">Reference proteome</keyword>
<dbReference type="InterPro" id="IPR027470">
    <property type="entry name" value="Cation_efflux_CTD"/>
</dbReference>
<feature type="transmembrane region" description="Helical" evidence="8">
    <location>
        <begin position="117"/>
        <end position="135"/>
    </location>
</feature>
<feature type="domain" description="Cation efflux protein cytoplasmic" evidence="10">
    <location>
        <begin position="207"/>
        <end position="279"/>
    </location>
</feature>
<evidence type="ECO:0000256" key="8">
    <source>
        <dbReference type="SAM" id="Phobius"/>
    </source>
</evidence>
<dbReference type="GO" id="GO:0005385">
    <property type="term" value="F:zinc ion transmembrane transporter activity"/>
    <property type="evidence" value="ECO:0007669"/>
    <property type="project" value="TreeGrafter"/>
</dbReference>
<evidence type="ECO:0000256" key="1">
    <source>
        <dbReference type="ARBA" id="ARBA00004141"/>
    </source>
</evidence>
<dbReference type="Pfam" id="PF16916">
    <property type="entry name" value="ZT_dimer"/>
    <property type="match status" value="1"/>
</dbReference>
<comment type="subcellular location">
    <subcellularLocation>
        <location evidence="1">Membrane</location>
        <topology evidence="1">Multi-pass membrane protein</topology>
    </subcellularLocation>
</comment>
<evidence type="ECO:0000259" key="9">
    <source>
        <dbReference type="Pfam" id="PF01545"/>
    </source>
</evidence>
<dbReference type="RefSeq" id="WP_123933767.1">
    <property type="nucleotide sequence ID" value="NZ_CP033897.1"/>
</dbReference>
<evidence type="ECO:0000259" key="10">
    <source>
        <dbReference type="Pfam" id="PF16916"/>
    </source>
</evidence>
<keyword evidence="4 8" id="KW-0812">Transmembrane</keyword>
<sequence>MHTHEHHGGAKSLSLALGVTATIFFVELIGGALAGSLALMSDAMHMLSDSTGLVVALVATLIARRAADAKSTYGYKRLEVFAAMLNAATVVGVSIWIVLEAFHRLGDGIQVDAGTTLIIGVIGLVANVLSASVLHRDKDQNLNVEGAYLHVLVDLFGSIAVIVSSALMMLGWMWADTVASLMIAALIFPRAVQLLMKSMNVLMERVPSDVDLASIEQRMLEIRGVEAIHDLHVWSLDGNEALATCHVVVEKHMGDCGILDSVQAALKEQGVGHSTIQIELSQHRSHEDVCQPR</sequence>
<keyword evidence="6" id="KW-0406">Ion transport</keyword>
<dbReference type="InterPro" id="IPR058533">
    <property type="entry name" value="Cation_efflux_TM"/>
</dbReference>
<dbReference type="Proteomes" id="UP000271587">
    <property type="component" value="Chromosome"/>
</dbReference>
<dbReference type="InterPro" id="IPR027469">
    <property type="entry name" value="Cation_efflux_TMD_sf"/>
</dbReference>
<gene>
    <name evidence="11" type="primary">czcD</name>
    <name evidence="11" type="ORF">CGERO_04860</name>
</gene>
<evidence type="ECO:0000313" key="11">
    <source>
        <dbReference type="EMBL" id="AZA11288.1"/>
    </source>
</evidence>
<dbReference type="InterPro" id="IPR002524">
    <property type="entry name" value="Cation_efflux"/>
</dbReference>
<dbReference type="Gene3D" id="1.20.1510.10">
    <property type="entry name" value="Cation efflux protein transmembrane domain"/>
    <property type="match status" value="1"/>
</dbReference>
<evidence type="ECO:0000256" key="4">
    <source>
        <dbReference type="ARBA" id="ARBA00022692"/>
    </source>
</evidence>
<reference evidence="11 12" key="1">
    <citation type="submission" date="2018-11" db="EMBL/GenBank/DDBJ databases">
        <authorList>
            <person name="Kleinhagauer T."/>
            <person name="Glaeser S.P."/>
            <person name="Spergser J."/>
            <person name="Ruckert C."/>
            <person name="Kaempfer P."/>
            <person name="Busse H.-J."/>
        </authorList>
    </citation>
    <scope>NUCLEOTIDE SEQUENCE [LARGE SCALE GENOMIC DNA]</scope>
    <source>
        <strain evidence="11 12">W8</strain>
    </source>
</reference>
<dbReference type="GO" id="GO:0005886">
    <property type="term" value="C:plasma membrane"/>
    <property type="evidence" value="ECO:0007669"/>
    <property type="project" value="TreeGrafter"/>
</dbReference>
<dbReference type="PANTHER" id="PTHR11562:SF17">
    <property type="entry name" value="RE54080P-RELATED"/>
    <property type="match status" value="1"/>
</dbReference>
<dbReference type="InterPro" id="IPR036837">
    <property type="entry name" value="Cation_efflux_CTD_sf"/>
</dbReference>
<evidence type="ECO:0000256" key="6">
    <source>
        <dbReference type="ARBA" id="ARBA00023065"/>
    </source>
</evidence>
<evidence type="ECO:0000256" key="5">
    <source>
        <dbReference type="ARBA" id="ARBA00022989"/>
    </source>
</evidence>
<comment type="similarity">
    <text evidence="2">Belongs to the cation diffusion facilitator (CDF) transporter (TC 2.A.4) family. SLC30A subfamily.</text>
</comment>
<evidence type="ECO:0000256" key="3">
    <source>
        <dbReference type="ARBA" id="ARBA00022448"/>
    </source>
</evidence>
<keyword evidence="7 8" id="KW-0472">Membrane</keyword>
<feature type="transmembrane region" description="Helical" evidence="8">
    <location>
        <begin position="78"/>
        <end position="97"/>
    </location>
</feature>
<dbReference type="KEGG" id="cgk:CGERO_04860"/>
<dbReference type="SUPFAM" id="SSF160240">
    <property type="entry name" value="Cation efflux protein cytoplasmic domain-like"/>
    <property type="match status" value="1"/>
</dbReference>
<dbReference type="AlphaFoldDB" id="A0A3G6J2U0"/>
<accession>A0A3G6J2U0</accession>
<proteinExistence type="inferred from homology"/>
<dbReference type="SUPFAM" id="SSF161111">
    <property type="entry name" value="Cation efflux protein transmembrane domain-like"/>
    <property type="match status" value="1"/>
</dbReference>
<evidence type="ECO:0000313" key="12">
    <source>
        <dbReference type="Proteomes" id="UP000271587"/>
    </source>
</evidence>
<dbReference type="NCBIfam" id="TIGR01297">
    <property type="entry name" value="CDF"/>
    <property type="match status" value="1"/>
</dbReference>
<feature type="transmembrane region" description="Helical" evidence="8">
    <location>
        <begin position="46"/>
        <end position="66"/>
    </location>
</feature>
<name>A0A3G6J2U0_9CORY</name>